<feature type="compositionally biased region" description="Low complexity" evidence="1">
    <location>
        <begin position="10"/>
        <end position="28"/>
    </location>
</feature>
<accession>A0A0G4GM92</accession>
<protein>
    <submittedName>
        <fullName evidence="2">Uncharacterized protein</fullName>
    </submittedName>
</protein>
<dbReference type="EMBL" id="CDMY01000718">
    <property type="protein sequence ID" value="CEM31312.1"/>
    <property type="molecule type" value="Genomic_DNA"/>
</dbReference>
<gene>
    <name evidence="2" type="ORF">Vbra_10093</name>
</gene>
<keyword evidence="3" id="KW-1185">Reference proteome</keyword>
<dbReference type="AlphaFoldDB" id="A0A0G4GM92"/>
<evidence type="ECO:0000256" key="1">
    <source>
        <dbReference type="SAM" id="MobiDB-lite"/>
    </source>
</evidence>
<proteinExistence type="predicted"/>
<feature type="region of interest" description="Disordered" evidence="1">
    <location>
        <begin position="303"/>
        <end position="341"/>
    </location>
</feature>
<dbReference type="VEuPathDB" id="CryptoDB:Vbra_10093"/>
<feature type="compositionally biased region" description="Low complexity" evidence="1">
    <location>
        <begin position="172"/>
        <end position="182"/>
    </location>
</feature>
<feature type="region of interest" description="Disordered" evidence="1">
    <location>
        <begin position="161"/>
        <end position="182"/>
    </location>
</feature>
<feature type="region of interest" description="Disordered" evidence="1">
    <location>
        <begin position="353"/>
        <end position="375"/>
    </location>
</feature>
<feature type="compositionally biased region" description="Pro residues" evidence="1">
    <location>
        <begin position="363"/>
        <end position="375"/>
    </location>
</feature>
<organism evidence="2 3">
    <name type="scientific">Vitrella brassicaformis (strain CCMP3155)</name>
    <dbReference type="NCBI Taxonomy" id="1169540"/>
    <lineage>
        <taxon>Eukaryota</taxon>
        <taxon>Sar</taxon>
        <taxon>Alveolata</taxon>
        <taxon>Colpodellida</taxon>
        <taxon>Vitrellaceae</taxon>
        <taxon>Vitrella</taxon>
    </lineage>
</organism>
<reference evidence="2 3" key="1">
    <citation type="submission" date="2014-11" db="EMBL/GenBank/DDBJ databases">
        <authorList>
            <person name="Zhu J."/>
            <person name="Qi W."/>
            <person name="Song R."/>
        </authorList>
    </citation>
    <scope>NUCLEOTIDE SEQUENCE [LARGE SCALE GENOMIC DNA]</scope>
</reference>
<name>A0A0G4GM92_VITBC</name>
<dbReference type="PhylomeDB" id="A0A0G4GM92"/>
<evidence type="ECO:0000313" key="3">
    <source>
        <dbReference type="Proteomes" id="UP000041254"/>
    </source>
</evidence>
<evidence type="ECO:0000313" key="2">
    <source>
        <dbReference type="EMBL" id="CEM31312.1"/>
    </source>
</evidence>
<feature type="region of interest" description="Disordered" evidence="1">
    <location>
        <begin position="1"/>
        <end position="48"/>
    </location>
</feature>
<dbReference type="Proteomes" id="UP000041254">
    <property type="component" value="Unassembled WGS sequence"/>
</dbReference>
<dbReference type="InParanoid" id="A0A0G4GM92"/>
<sequence length="769" mass="83294">MSERETAKRGASAAAAGAGSGVEDGVAASDEEVQERTKELASRRGPQSYEEGTRLWMVSTVQKRGMALAEVYLVQPTEGGTVVYLRAVEAVNGVREPFQKVVPHNQTHTPPHQQQGSDGDGRLFRCIHRVGGAVSSGETNREGQHSKAVCVGDGNKRARVVDSPAGAGSGGASVVEDGAAAGDGEQQQRIETICSLVMECLPLHVLVPLSQRLAKSTRQMWAKAAPSHTRLFMDCAKGDEHCWRSPTEGRTFWQKIPLDLVKRMAARLTGLTHITLCHPRQYRPEHHPMWCGDVLVTIIETTAAPPAPTQPPPDTDHPDTQGDAPATQRPSEVRPSASRLETIAFEEVRMSAAEGRQLRRQRPPLPPRLTEPPTLPSLKAVAGAVRQHGELANRGWRMPSLETVEQTGWGPDELGSFISSSRCLQRVGGYLVGEQWASLFEHIPKAEKGQQGPLSQLQSIGLIEHRDGQTHEEYQGGVEQLKDVLTSRGCRKSLKELDVQIPPLGDHTAIDSLLAVDSLVKECCTPNANITVTSTPGAWELSEQHRFDLSLFNADKFPSHPSRFYKMAIQTLVRQAAQISYTISQHSLTHPVDSPSQAAIDIAKTLTFDNVESVCVFNAHGFVPPPGAPSPQPTIINHLQQFPRSRQLYYSRSSMEINSALGGAAGRLLAQKMPREVELVEFNSAVRAEDCRAVLGAMGAEREVGTVDVGHRGPSVSLTGGALDGWGSDSFPSMGRIDMGLSLPDELEPSGAVEAASHPLWMPCGAWSV</sequence>